<reference evidence="2 3" key="1">
    <citation type="journal article" date="2020" name="Arch. Microbiol.">
        <title>Bradyrhizobium uaiense sp. nov., a new highly efficient cowpea symbiont.</title>
        <authorList>
            <person name="Cabral Michel D."/>
            <person name="Azarias Guimaraes A."/>
            <person name="Martins da Costa E."/>
            <person name="Soares de Carvalho T."/>
            <person name="Balsanelli E."/>
            <person name="Willems A."/>
            <person name="Maltempi de Souza E."/>
            <person name="de Souza Moreira F.M."/>
        </authorList>
    </citation>
    <scope>NUCLEOTIDE SEQUENCE [LARGE SCALE GENOMIC DNA]</scope>
    <source>
        <strain evidence="2 3">UFLA 03-164</strain>
    </source>
</reference>
<feature type="region of interest" description="Disordered" evidence="1">
    <location>
        <begin position="51"/>
        <end position="108"/>
    </location>
</feature>
<gene>
    <name evidence="2" type="ORF">FNJ47_28015</name>
</gene>
<accession>A0A6P1BN09</accession>
<evidence type="ECO:0000313" key="3">
    <source>
        <dbReference type="Proteomes" id="UP000468531"/>
    </source>
</evidence>
<evidence type="ECO:0000313" key="2">
    <source>
        <dbReference type="EMBL" id="NEU99569.1"/>
    </source>
</evidence>
<dbReference type="AlphaFoldDB" id="A0A6P1BN09"/>
<dbReference type="Proteomes" id="UP000468531">
    <property type="component" value="Unassembled WGS sequence"/>
</dbReference>
<sequence length="108" mass="11799">MAIRKFAVMPRLERGIQYAAAYPLNSDASGILGRPVPSTPRLRRGHECMARRSFSGGGEPGDDIVVRGGRAPTSPSGSHPLRAARTRRHRPCSDRGSRRTAGCCRCRR</sequence>
<protein>
    <submittedName>
        <fullName evidence="2">Uncharacterized protein</fullName>
    </submittedName>
</protein>
<name>A0A6P1BN09_9BRAD</name>
<proteinExistence type="predicted"/>
<organism evidence="2 3">
    <name type="scientific">Bradyrhizobium uaiense</name>
    <dbReference type="NCBI Taxonomy" id="2594946"/>
    <lineage>
        <taxon>Bacteria</taxon>
        <taxon>Pseudomonadati</taxon>
        <taxon>Pseudomonadota</taxon>
        <taxon>Alphaproteobacteria</taxon>
        <taxon>Hyphomicrobiales</taxon>
        <taxon>Nitrobacteraceae</taxon>
        <taxon>Bradyrhizobium</taxon>
    </lineage>
</organism>
<dbReference type="EMBL" id="VKHP01000136">
    <property type="protein sequence ID" value="NEU99569.1"/>
    <property type="molecule type" value="Genomic_DNA"/>
</dbReference>
<keyword evidence="3" id="KW-1185">Reference proteome</keyword>
<comment type="caution">
    <text evidence="2">The sequence shown here is derived from an EMBL/GenBank/DDBJ whole genome shotgun (WGS) entry which is preliminary data.</text>
</comment>
<evidence type="ECO:0000256" key="1">
    <source>
        <dbReference type="SAM" id="MobiDB-lite"/>
    </source>
</evidence>